<evidence type="ECO:0000313" key="4">
    <source>
        <dbReference type="Proteomes" id="UP000198862"/>
    </source>
</evidence>
<organism evidence="3 4">
    <name type="scientific">Pseudoalteromonas denitrificans DSM 6059</name>
    <dbReference type="NCBI Taxonomy" id="1123010"/>
    <lineage>
        <taxon>Bacteria</taxon>
        <taxon>Pseudomonadati</taxon>
        <taxon>Pseudomonadota</taxon>
        <taxon>Gammaproteobacteria</taxon>
        <taxon>Alteromonadales</taxon>
        <taxon>Pseudoalteromonadaceae</taxon>
        <taxon>Pseudoalteromonas</taxon>
    </lineage>
</organism>
<dbReference type="RefSeq" id="WP_091991202.1">
    <property type="nucleotide sequence ID" value="NZ_FOLO01000074.1"/>
</dbReference>
<dbReference type="GO" id="GO:0008270">
    <property type="term" value="F:zinc ion binding"/>
    <property type="evidence" value="ECO:0007669"/>
    <property type="project" value="InterPro"/>
</dbReference>
<dbReference type="InterPro" id="IPR004919">
    <property type="entry name" value="GmrSD_N"/>
</dbReference>
<dbReference type="GO" id="GO:0003676">
    <property type="term" value="F:nucleic acid binding"/>
    <property type="evidence" value="ECO:0007669"/>
    <property type="project" value="InterPro"/>
</dbReference>
<dbReference type="Proteomes" id="UP000198862">
    <property type="component" value="Unassembled WGS sequence"/>
</dbReference>
<dbReference type="Pfam" id="PF01844">
    <property type="entry name" value="HNH"/>
    <property type="match status" value="1"/>
</dbReference>
<sequence length="518" mass="58509">MGKHVNLDAMFGREDFACEDNGLTSYDKIDKISVRSLKSFARVLKKPDFQRETNHWTPHQVAYLLECYVTGDLIPSVILWQSNSNIFVIDGGHRLSALRAWVEDDYGDRHLSQKMFGNEISRDQIEAAEKTRKLVEEKIGSWEDFEKLAELEDNELTDKQKSMHHIVESRGLSIQWVSGDEEKAQASFFNINMKGTPLDDLEELLLRHRKRPVAIAARAIIRAGKGHRYWSRFDNEKGKKIEEIAKRLHTLLFDPEVKSPVKTLDLPLGGAKGLRTAIKVLIEFILISIKNQKNMCPEIKDHDEDLDGQATIDVLLKAEKLASRITGNIKGSLGLHPAIYYYGPSGKHSSPMFLGTMSLIASKLAVNDKDYFKKFTEVRLGLESTLVEHKTLLATLIQKPMSSKRVQHYQDILKEIIDALLANQQVTENKLIELSGMTGKVFEGTHKTTSSKISADIKSRVFIHTALKSAIKCPQCDGFIDTEKSVSYDHKNPVRNGGSSYSGNIQLMHPYCNQSIKC</sequence>
<dbReference type="Pfam" id="PF03235">
    <property type="entry name" value="GmrSD_N"/>
    <property type="match status" value="1"/>
</dbReference>
<evidence type="ECO:0000259" key="2">
    <source>
        <dbReference type="Pfam" id="PF03235"/>
    </source>
</evidence>
<evidence type="ECO:0000259" key="1">
    <source>
        <dbReference type="Pfam" id="PF01844"/>
    </source>
</evidence>
<dbReference type="EMBL" id="FOLO01000074">
    <property type="protein sequence ID" value="SFD61587.1"/>
    <property type="molecule type" value="Genomic_DNA"/>
</dbReference>
<dbReference type="InterPro" id="IPR002711">
    <property type="entry name" value="HNH"/>
</dbReference>
<feature type="domain" description="HNH" evidence="1">
    <location>
        <begin position="473"/>
        <end position="515"/>
    </location>
</feature>
<dbReference type="CDD" id="cd00085">
    <property type="entry name" value="HNHc"/>
    <property type="match status" value="1"/>
</dbReference>
<dbReference type="InterPro" id="IPR003615">
    <property type="entry name" value="HNH_nuc"/>
</dbReference>
<protein>
    <submittedName>
        <fullName evidence="3">Uncharacterized protein</fullName>
    </submittedName>
</protein>
<proteinExistence type="predicted"/>
<dbReference type="STRING" id="1123010.SAMN02745724_04987"/>
<evidence type="ECO:0000313" key="3">
    <source>
        <dbReference type="EMBL" id="SFD61587.1"/>
    </source>
</evidence>
<name>A0A1I1TSK6_9GAMM</name>
<gene>
    <name evidence="3" type="ORF">SAMN02745724_04987</name>
</gene>
<reference evidence="3 4" key="1">
    <citation type="submission" date="2016-10" db="EMBL/GenBank/DDBJ databases">
        <authorList>
            <person name="de Groot N.N."/>
        </authorList>
    </citation>
    <scope>NUCLEOTIDE SEQUENCE [LARGE SCALE GENOMIC DNA]</scope>
    <source>
        <strain evidence="3 4">DSM 6059</strain>
    </source>
</reference>
<dbReference type="OrthoDB" id="9764212at2"/>
<dbReference type="AlphaFoldDB" id="A0A1I1TSK6"/>
<accession>A0A1I1TSK6</accession>
<feature type="domain" description="GmrSD restriction endonucleases N-terminal" evidence="2">
    <location>
        <begin position="44"/>
        <end position="203"/>
    </location>
</feature>
<keyword evidence="4" id="KW-1185">Reference proteome</keyword>
<dbReference type="GO" id="GO:0004519">
    <property type="term" value="F:endonuclease activity"/>
    <property type="evidence" value="ECO:0007669"/>
    <property type="project" value="InterPro"/>
</dbReference>